<dbReference type="InterPro" id="IPR001599">
    <property type="entry name" value="Macroglobln_a2"/>
</dbReference>
<dbReference type="Pfam" id="PF00207">
    <property type="entry name" value="A2M"/>
    <property type="match status" value="1"/>
</dbReference>
<dbReference type="Pfam" id="PF17789">
    <property type="entry name" value="MG4"/>
    <property type="match status" value="1"/>
</dbReference>
<dbReference type="EMBL" id="VXBU01007131">
    <property type="protein sequence ID" value="NXN82257.1"/>
    <property type="molecule type" value="Genomic_DNA"/>
</dbReference>
<reference evidence="13 14" key="1">
    <citation type="submission" date="2019-09" db="EMBL/GenBank/DDBJ databases">
        <title>Bird 10,000 Genomes (B10K) Project - Family phase.</title>
        <authorList>
            <person name="Zhang G."/>
        </authorList>
    </citation>
    <scope>NUCLEOTIDE SEQUENCE [LARGE SCALE GENOMIC DNA]</scope>
    <source>
        <strain evidence="13">B10K-DU-002-23</strain>
        <tissue evidence="13">Muscle</tissue>
    </source>
</reference>
<dbReference type="Gene3D" id="2.60.40.690">
    <property type="entry name" value="Alpha-macroglobulin, receptor-binding domain"/>
    <property type="match status" value="1"/>
</dbReference>
<name>A0A7L1M794_BOMGA</name>
<evidence type="ECO:0000313" key="13">
    <source>
        <dbReference type="EMBL" id="NXN82257.1"/>
    </source>
</evidence>
<dbReference type="InterPro" id="IPR041555">
    <property type="entry name" value="MG3"/>
</dbReference>
<sequence length="1448" mass="162277">MWSRILLGILSLNWFPIVSSETQYVLLVPSVVRSDAPQTACVQLHNLSEPLSVSAVLEYGRVQKTLFEEPMTENDFFKCSEFKVPPATSDPVAFISFSARGATVDLAERRSVAIQNVDGAVFIQMDKPLYKAGQTVMFYVVTLDTQFRPVKETYPRIIIEDPEQNKIFQWLEVTSKHGIIQLSFPLIPEPILGSYQITVETQSGEKEYQSFRVEEYVLPKFEVTTTGPKTISFFDEEVRVNVCALYTYGQPVQGNAQINVCQQRFYSPLCKENQKKTCEAVTGLLGKNGCLNAVISIKKFQLYRSYAMMYASLNIESIVTENGTGIQMKVYDYVSVNQDNDQVFFRNMDSYYKRGIPYHGEITVTNVDGEPVANSTVLLELNGDYLASYTTDRNGTAAFSIDTSNFFDPSLKLTVKQAPDECADFIWGIDNEPKASFLVWRFYSWTNSFLKIEPVTEELSCGQQRTVNVHYVLNREGYSNATHTDFYYVVMTRGKITLSGQKQVSISGAFRGTFSITLTVTEKLAPNARLLLYTVHPHGEIVADSSRIHSDICFKNKVQLNFSEKRGLPGSKVGLHLEATANSYCALRAIQSVLLQSEQELSAESVYNQLGGGDLYGYYYNGLNLEDDRPQECTPSKTIFSDGLYFEAVNVSHDGDVYRIFRDMGLKVFTNSVLRKPVLCNEERSDMENYPSHYYDANLKASGEVAIGGGGGFSTVRKYFPETWIWELVNTDSKGMVNVSYTIPDSITEWKASAFCVQDDAGFGISSPVSLTAFQPFFVDLTLPYSVTRGEKFNLIASVFNYLNKCVQISAILAQSSDYEAEILSSGNNTATVCANERKTYIWSVSPQKLGEVKFMITAEAKLSTGATGNSTSPEDKTIYKDTLFQTLLVEPEGIKKELTQSSLICAKGKKISEQVSLSLPRNIVRGSARAHFSVIGDILGTALKNLDNLLHMPYGCGEQNMALFTPNIYALDYLNKTGQLTEEIRVRGTGYLSRGYQKQLSYKHRDGSYSSFGLQDREGSVWLTAFVYKSLEQAKRYIYIDDNVQSQTLVWLASKQKSDGCFENAGSHFNNALKGGEEDEYSLTAYVVASLLEAGHSAAYPVVRSGMNCLETAFNRGVHNMYNQALLAYVYGLAGREERRQFFLEQLDGTAIRAGGSVHWQRENKTLAERFSDFHSRAPSAEIEMTSYVLLALLNRTKLTPEDLSYISRVLYWLTKQQNPYGGFSSSQDTVVALQALAQYGYLTFSKKGINTVKVHFMETPSEIFQVNDKNRFLLQQVSLPTIPGSYSVEVNGTGCVYLQTTLRYNIHLPEKAAGFSLSVRTANVSCTGNYPPKFDLVLSASYTGNRNVSNMAIIDVKMLSGFVPEESSLKKLRYENSVVDRVDIKNNHVFLYLQKVSRKEISFSFSVEQSLLVSDIKPVPVHMYDYYEVDEYALSEYSTPCSPSSN</sequence>
<evidence type="ECO:0000259" key="10">
    <source>
        <dbReference type="SMART" id="SM01359"/>
    </source>
</evidence>
<evidence type="ECO:0000256" key="7">
    <source>
        <dbReference type="ARBA" id="ARBA00023157"/>
    </source>
</evidence>
<dbReference type="SMART" id="SM01359">
    <property type="entry name" value="A2M_N_2"/>
    <property type="match status" value="1"/>
</dbReference>
<comment type="caution">
    <text evidence="13">The sequence shown here is derived from an EMBL/GenBank/DDBJ whole genome shotgun (WGS) entry which is preliminary data.</text>
</comment>
<dbReference type="Gene3D" id="2.60.40.1940">
    <property type="match status" value="1"/>
</dbReference>
<dbReference type="InterPro" id="IPR041813">
    <property type="entry name" value="A2M_TED"/>
</dbReference>
<dbReference type="SMART" id="SM01361">
    <property type="entry name" value="A2M_recep"/>
    <property type="match status" value="1"/>
</dbReference>
<dbReference type="Pfam" id="PF07678">
    <property type="entry name" value="TED_complement"/>
    <property type="match status" value="1"/>
</dbReference>
<dbReference type="InterPro" id="IPR011625">
    <property type="entry name" value="A2M_N_BRD"/>
</dbReference>
<dbReference type="Gene3D" id="2.60.120.1540">
    <property type="match status" value="1"/>
</dbReference>
<dbReference type="InterPro" id="IPR036595">
    <property type="entry name" value="A-macroglobulin_rcpt-bd_sf"/>
</dbReference>
<dbReference type="FunFam" id="2.60.40.1930:FF:000001">
    <property type="entry name" value="CD109 isoform 3"/>
    <property type="match status" value="1"/>
</dbReference>
<dbReference type="Gene3D" id="2.60.40.1930">
    <property type="match status" value="2"/>
</dbReference>
<dbReference type="GO" id="GO:0004867">
    <property type="term" value="F:serine-type endopeptidase inhibitor activity"/>
    <property type="evidence" value="ECO:0007669"/>
    <property type="project" value="UniProtKB-KW"/>
</dbReference>
<dbReference type="Pfam" id="PF07677">
    <property type="entry name" value="A2M_recep"/>
    <property type="match status" value="1"/>
</dbReference>
<dbReference type="SMART" id="SM01360">
    <property type="entry name" value="A2M"/>
    <property type="match status" value="1"/>
</dbReference>
<evidence type="ECO:0000256" key="6">
    <source>
        <dbReference type="ARBA" id="ARBA00022900"/>
    </source>
</evidence>
<dbReference type="InterPro" id="IPR050473">
    <property type="entry name" value="A2M/Complement_sys"/>
</dbReference>
<dbReference type="InterPro" id="IPR011626">
    <property type="entry name" value="Alpha-macroglobulin_TED"/>
</dbReference>
<keyword evidence="14" id="KW-1185">Reference proteome</keyword>
<dbReference type="OrthoDB" id="9998011at2759"/>
<keyword evidence="3" id="KW-0964">Secreted</keyword>
<evidence type="ECO:0000256" key="5">
    <source>
        <dbReference type="ARBA" id="ARBA00022729"/>
    </source>
</evidence>
<dbReference type="InterPro" id="IPR019742">
    <property type="entry name" value="MacrogloblnA2_CS"/>
</dbReference>
<evidence type="ECO:0000313" key="14">
    <source>
        <dbReference type="Proteomes" id="UP000532545"/>
    </source>
</evidence>
<feature type="domain" description="Alpha-2-macroglobulin" evidence="11">
    <location>
        <begin position="723"/>
        <end position="813"/>
    </location>
</feature>
<keyword evidence="5 9" id="KW-0732">Signal</keyword>
<feature type="non-terminal residue" evidence="13">
    <location>
        <position position="1448"/>
    </location>
</feature>
<dbReference type="PROSITE" id="PS00477">
    <property type="entry name" value="ALPHA_2_MACROGLOBULIN"/>
    <property type="match status" value="1"/>
</dbReference>
<dbReference type="InterPro" id="IPR008930">
    <property type="entry name" value="Terpenoid_cyclase/PrenylTrfase"/>
</dbReference>
<organism evidence="13 14">
    <name type="scientific">Bombycilla garrulus</name>
    <name type="common">Bohemian waxwing</name>
    <name type="synonym">Lanius garrulus</name>
    <dbReference type="NCBI Taxonomy" id="125297"/>
    <lineage>
        <taxon>Eukaryota</taxon>
        <taxon>Metazoa</taxon>
        <taxon>Chordata</taxon>
        <taxon>Craniata</taxon>
        <taxon>Vertebrata</taxon>
        <taxon>Euteleostomi</taxon>
        <taxon>Archelosauria</taxon>
        <taxon>Archosauria</taxon>
        <taxon>Dinosauria</taxon>
        <taxon>Saurischia</taxon>
        <taxon>Theropoda</taxon>
        <taxon>Coelurosauria</taxon>
        <taxon>Aves</taxon>
        <taxon>Neognathae</taxon>
        <taxon>Neoaves</taxon>
        <taxon>Telluraves</taxon>
        <taxon>Australaves</taxon>
        <taxon>Passeriformes</taxon>
        <taxon>Bombycillidae</taxon>
        <taxon>Bombycilla</taxon>
    </lineage>
</organism>
<keyword evidence="8" id="KW-0325">Glycoprotein</keyword>
<dbReference type="FunFam" id="1.50.10.20:FF:000001">
    <property type="entry name" value="CD109 isoform 1"/>
    <property type="match status" value="1"/>
</dbReference>
<keyword evidence="7" id="KW-1015">Disulfide bond</keyword>
<dbReference type="PANTHER" id="PTHR11412">
    <property type="entry name" value="MACROGLOBULIN / COMPLEMENT"/>
    <property type="match status" value="1"/>
</dbReference>
<evidence type="ECO:0000259" key="12">
    <source>
        <dbReference type="SMART" id="SM01361"/>
    </source>
</evidence>
<dbReference type="Proteomes" id="UP000532545">
    <property type="component" value="Unassembled WGS sequence"/>
</dbReference>
<feature type="domain" description="Alpha-2-macroglobulin bait region" evidence="10">
    <location>
        <begin position="450"/>
        <end position="596"/>
    </location>
</feature>
<accession>A0A7L1M794</accession>
<dbReference type="Gene3D" id="2.20.130.20">
    <property type="match status" value="1"/>
</dbReference>
<dbReference type="SUPFAM" id="SSF81296">
    <property type="entry name" value="E set domains"/>
    <property type="match status" value="1"/>
</dbReference>
<dbReference type="PANTHER" id="PTHR11412:SF173">
    <property type="entry name" value="OVOSTATIN"/>
    <property type="match status" value="1"/>
</dbReference>
<dbReference type="CDD" id="cd02897">
    <property type="entry name" value="A2M_2"/>
    <property type="match status" value="1"/>
</dbReference>
<dbReference type="InterPro" id="IPR040839">
    <property type="entry name" value="MG4"/>
</dbReference>
<dbReference type="Gene3D" id="1.50.10.20">
    <property type="match status" value="1"/>
</dbReference>
<dbReference type="Pfam" id="PF17791">
    <property type="entry name" value="MG3"/>
    <property type="match status" value="1"/>
</dbReference>
<dbReference type="GO" id="GO:0005615">
    <property type="term" value="C:extracellular space"/>
    <property type="evidence" value="ECO:0007669"/>
    <property type="project" value="InterPro"/>
</dbReference>
<dbReference type="Gene3D" id="2.60.40.10">
    <property type="entry name" value="Immunoglobulins"/>
    <property type="match status" value="2"/>
</dbReference>
<dbReference type="SUPFAM" id="SSF48239">
    <property type="entry name" value="Terpenoid cyclases/Protein prenyltransferases"/>
    <property type="match status" value="1"/>
</dbReference>
<dbReference type="Pfam" id="PF01835">
    <property type="entry name" value="MG2"/>
    <property type="match status" value="1"/>
</dbReference>
<evidence type="ECO:0000256" key="4">
    <source>
        <dbReference type="ARBA" id="ARBA00022690"/>
    </source>
</evidence>
<evidence type="ECO:0000256" key="3">
    <source>
        <dbReference type="ARBA" id="ARBA00022525"/>
    </source>
</evidence>
<comment type="similarity">
    <text evidence="2">Belongs to the protease inhibitor I39 (alpha-2-macroglobulin) family.</text>
</comment>
<feature type="domain" description="Alpha-macroglobulin receptor-binding" evidence="12">
    <location>
        <begin position="1351"/>
        <end position="1439"/>
    </location>
</feature>
<evidence type="ECO:0000256" key="1">
    <source>
        <dbReference type="ARBA" id="ARBA00004613"/>
    </source>
</evidence>
<dbReference type="InterPro" id="IPR013783">
    <property type="entry name" value="Ig-like_fold"/>
</dbReference>
<evidence type="ECO:0000256" key="8">
    <source>
        <dbReference type="ARBA" id="ARBA00023180"/>
    </source>
</evidence>
<proteinExistence type="inferred from homology"/>
<dbReference type="InterPro" id="IPR047565">
    <property type="entry name" value="Alpha-macroglob_thiol-ester_cl"/>
</dbReference>
<protein>
    <submittedName>
        <fullName evidence="13">OVOS protein</fullName>
    </submittedName>
</protein>
<feature type="signal peptide" evidence="9">
    <location>
        <begin position="1"/>
        <end position="20"/>
    </location>
</feature>
<evidence type="ECO:0000256" key="2">
    <source>
        <dbReference type="ARBA" id="ARBA00010952"/>
    </source>
</evidence>
<gene>
    <name evidence="13" type="primary">Ovos_0</name>
    <name evidence="13" type="ORF">BOMGAR_R06492</name>
</gene>
<dbReference type="SUPFAM" id="SSF49410">
    <property type="entry name" value="Alpha-macroglobulin receptor domain"/>
    <property type="match status" value="1"/>
</dbReference>
<dbReference type="InterPro" id="IPR009048">
    <property type="entry name" value="A-macroglobulin_rcpt-bd"/>
</dbReference>
<dbReference type="InterPro" id="IPR014756">
    <property type="entry name" value="Ig_E-set"/>
</dbReference>
<dbReference type="SMART" id="SM01419">
    <property type="entry name" value="Thiol-ester_cl"/>
    <property type="match status" value="1"/>
</dbReference>
<feature type="non-terminal residue" evidence="13">
    <location>
        <position position="1"/>
    </location>
</feature>
<evidence type="ECO:0000256" key="9">
    <source>
        <dbReference type="SAM" id="SignalP"/>
    </source>
</evidence>
<dbReference type="Pfam" id="PF07703">
    <property type="entry name" value="A2M_BRD"/>
    <property type="match status" value="1"/>
</dbReference>
<keyword evidence="6" id="KW-0722">Serine protease inhibitor</keyword>
<dbReference type="InterPro" id="IPR002890">
    <property type="entry name" value="MG2"/>
</dbReference>
<feature type="chain" id="PRO_5029598020" evidence="9">
    <location>
        <begin position="21"/>
        <end position="1448"/>
    </location>
</feature>
<evidence type="ECO:0000259" key="11">
    <source>
        <dbReference type="SMART" id="SM01360"/>
    </source>
</evidence>
<comment type="subcellular location">
    <subcellularLocation>
        <location evidence="1">Secreted</location>
    </subcellularLocation>
</comment>
<keyword evidence="4" id="KW-0646">Protease inhibitor</keyword>